<keyword evidence="2" id="KW-0808">Transferase</keyword>
<dbReference type="EMBL" id="WVTD01000022">
    <property type="protein sequence ID" value="MYL99872.1"/>
    <property type="molecule type" value="Genomic_DNA"/>
</dbReference>
<evidence type="ECO:0000256" key="6">
    <source>
        <dbReference type="ARBA" id="ARBA00023136"/>
    </source>
</evidence>
<dbReference type="PANTHER" id="PTHR23063:SF52">
    <property type="entry name" value="LYSOPHOSPHATIDYLCHOLINE ACYLTRANSFERASE"/>
    <property type="match status" value="1"/>
</dbReference>
<keyword evidence="4" id="KW-1133">Transmembrane helix</keyword>
<evidence type="ECO:0000256" key="5">
    <source>
        <dbReference type="ARBA" id="ARBA00023098"/>
    </source>
</evidence>
<keyword evidence="10" id="KW-1185">Reference proteome</keyword>
<evidence type="ECO:0000313" key="9">
    <source>
        <dbReference type="EMBL" id="MYL99872.1"/>
    </source>
</evidence>
<dbReference type="CDD" id="cd07989">
    <property type="entry name" value="LPLAT_AGPAT-like"/>
    <property type="match status" value="1"/>
</dbReference>
<sequence length="241" mass="26396">MARRARLFLVLGAALFILLPPRLLSESAAPGRPSLLGMLFQRLLLWGLRIRVYRTGDLDPNALIVANHISWTDILALGSLRPMAFIAKSEVSNWPLLGLLARLNGTVFVRRGERSSVVQQVAAVSAALVRGPVILFPEGTTGNGAEVLPFRPTLFAAAGEGRVQPVSILYRPRGRAWRVGELARFSWDGDKEFWPHLLEVSGGAAIDCHVMVHSPVVADVRDRKALATLCRRIVSEPLDLT</sequence>
<keyword evidence="3" id="KW-0812">Transmembrane</keyword>
<dbReference type="AlphaFoldDB" id="A0A7X4GLG6"/>
<evidence type="ECO:0000259" key="8">
    <source>
        <dbReference type="SMART" id="SM00563"/>
    </source>
</evidence>
<keyword evidence="7" id="KW-0012">Acyltransferase</keyword>
<name>A0A7X4GLG6_9SPHN</name>
<keyword evidence="6" id="KW-0472">Membrane</keyword>
<comment type="caution">
    <text evidence="9">The sequence shown here is derived from an EMBL/GenBank/DDBJ whole genome shotgun (WGS) entry which is preliminary data.</text>
</comment>
<dbReference type="RefSeq" id="WP_160987257.1">
    <property type="nucleotide sequence ID" value="NZ_WVTD01000022.1"/>
</dbReference>
<dbReference type="GO" id="GO:0006629">
    <property type="term" value="P:lipid metabolic process"/>
    <property type="evidence" value="ECO:0007669"/>
    <property type="project" value="UniProtKB-KW"/>
</dbReference>
<protein>
    <recommendedName>
        <fullName evidence="8">Phospholipid/glycerol acyltransferase domain-containing protein</fullName>
    </recommendedName>
</protein>
<dbReference type="PANTHER" id="PTHR23063">
    <property type="entry name" value="PHOSPHOLIPID ACYLTRANSFERASE"/>
    <property type="match status" value="1"/>
</dbReference>
<gene>
    <name evidence="9" type="ORF">GR702_19105</name>
</gene>
<dbReference type="GO" id="GO:0016746">
    <property type="term" value="F:acyltransferase activity"/>
    <property type="evidence" value="ECO:0007669"/>
    <property type="project" value="UniProtKB-KW"/>
</dbReference>
<keyword evidence="5" id="KW-0443">Lipid metabolism</keyword>
<evidence type="ECO:0000256" key="1">
    <source>
        <dbReference type="ARBA" id="ARBA00004370"/>
    </source>
</evidence>
<evidence type="ECO:0000313" key="10">
    <source>
        <dbReference type="Proteomes" id="UP000465810"/>
    </source>
</evidence>
<dbReference type="SMART" id="SM00563">
    <property type="entry name" value="PlsC"/>
    <property type="match status" value="1"/>
</dbReference>
<organism evidence="9 10">
    <name type="scientific">Novosphingobium silvae</name>
    <dbReference type="NCBI Taxonomy" id="2692619"/>
    <lineage>
        <taxon>Bacteria</taxon>
        <taxon>Pseudomonadati</taxon>
        <taxon>Pseudomonadota</taxon>
        <taxon>Alphaproteobacteria</taxon>
        <taxon>Sphingomonadales</taxon>
        <taxon>Sphingomonadaceae</taxon>
        <taxon>Novosphingobium</taxon>
    </lineage>
</organism>
<dbReference type="Proteomes" id="UP000465810">
    <property type="component" value="Unassembled WGS sequence"/>
</dbReference>
<proteinExistence type="predicted"/>
<dbReference type="SUPFAM" id="SSF69593">
    <property type="entry name" value="Glycerol-3-phosphate (1)-acyltransferase"/>
    <property type="match status" value="1"/>
</dbReference>
<accession>A0A7X4GLG6</accession>
<evidence type="ECO:0000256" key="2">
    <source>
        <dbReference type="ARBA" id="ARBA00022679"/>
    </source>
</evidence>
<comment type="subcellular location">
    <subcellularLocation>
        <location evidence="1">Membrane</location>
    </subcellularLocation>
</comment>
<feature type="domain" description="Phospholipid/glycerol acyltransferase" evidence="8">
    <location>
        <begin position="62"/>
        <end position="171"/>
    </location>
</feature>
<reference evidence="9 10" key="1">
    <citation type="submission" date="2019-12" db="EMBL/GenBank/DDBJ databases">
        <authorList>
            <person name="Feng G."/>
            <person name="Zhu H."/>
        </authorList>
    </citation>
    <scope>NUCLEOTIDE SEQUENCE [LARGE SCALE GENOMIC DNA]</scope>
    <source>
        <strain evidence="9 10">FGD1</strain>
    </source>
</reference>
<evidence type="ECO:0000256" key="4">
    <source>
        <dbReference type="ARBA" id="ARBA00022989"/>
    </source>
</evidence>
<evidence type="ECO:0000256" key="7">
    <source>
        <dbReference type="ARBA" id="ARBA00023315"/>
    </source>
</evidence>
<evidence type="ECO:0000256" key="3">
    <source>
        <dbReference type="ARBA" id="ARBA00022692"/>
    </source>
</evidence>
<dbReference type="GO" id="GO:0016020">
    <property type="term" value="C:membrane"/>
    <property type="evidence" value="ECO:0007669"/>
    <property type="project" value="UniProtKB-SubCell"/>
</dbReference>
<dbReference type="Pfam" id="PF01553">
    <property type="entry name" value="Acyltransferase"/>
    <property type="match status" value="1"/>
</dbReference>
<dbReference type="InterPro" id="IPR002123">
    <property type="entry name" value="Plipid/glycerol_acylTrfase"/>
</dbReference>